<comment type="caution">
    <text evidence="5">The sequence shown here is derived from an EMBL/GenBank/DDBJ whole genome shotgun (WGS) entry which is preliminary data.</text>
</comment>
<dbReference type="InterPro" id="IPR008928">
    <property type="entry name" value="6-hairpin_glycosidase_sf"/>
</dbReference>
<gene>
    <name evidence="5" type="ORF">BSZ32_08990</name>
</gene>
<feature type="domain" description="Mannosylglycerate hydrolase MGH1-like glycoside hydrolase" evidence="4">
    <location>
        <begin position="436"/>
        <end position="655"/>
    </location>
</feature>
<dbReference type="Pfam" id="PF22422">
    <property type="entry name" value="MGH1-like_GH"/>
    <property type="match status" value="2"/>
</dbReference>
<dbReference type="RefSeq" id="WP_105043122.1">
    <property type="nucleotide sequence ID" value="NZ_MQWA01000001.1"/>
</dbReference>
<dbReference type="OrthoDB" id="9798687at2"/>
<evidence type="ECO:0000313" key="6">
    <source>
        <dbReference type="Proteomes" id="UP000239907"/>
    </source>
</evidence>
<dbReference type="InterPro" id="IPR012341">
    <property type="entry name" value="6hp_glycosidase-like_sf"/>
</dbReference>
<dbReference type="SUPFAM" id="SSF48208">
    <property type="entry name" value="Six-hairpin glycosidases"/>
    <property type="match status" value="1"/>
</dbReference>
<evidence type="ECO:0000256" key="3">
    <source>
        <dbReference type="ARBA" id="ARBA00023295"/>
    </source>
</evidence>
<evidence type="ECO:0000259" key="4">
    <source>
        <dbReference type="Pfam" id="PF22422"/>
    </source>
</evidence>
<dbReference type="EMBL" id="MQWA01000001">
    <property type="protein sequence ID" value="PQJ28625.1"/>
    <property type="molecule type" value="Genomic_DNA"/>
</dbReference>
<protein>
    <submittedName>
        <fullName evidence="5">Glucosidase</fullName>
    </submittedName>
</protein>
<feature type="domain" description="Mannosylglycerate hydrolase MGH1-like glycoside hydrolase" evidence="4">
    <location>
        <begin position="708"/>
        <end position="876"/>
    </location>
</feature>
<keyword evidence="6" id="KW-1185">Reference proteome</keyword>
<comment type="similarity">
    <text evidence="1">Belongs to the glycosyl hydrolase 63 family.</text>
</comment>
<reference evidence="5 6" key="1">
    <citation type="submission" date="2016-12" db="EMBL/GenBank/DDBJ databases">
        <title>Study of bacterial adaptation to deep sea.</title>
        <authorList>
            <person name="Song J."/>
            <person name="Yoshizawa S."/>
            <person name="Kogure K."/>
        </authorList>
    </citation>
    <scope>NUCLEOTIDE SEQUENCE [LARGE SCALE GENOMIC DNA]</scope>
    <source>
        <strain evidence="5 6">SAORIC-165</strain>
    </source>
</reference>
<keyword evidence="2" id="KW-0378">Hydrolase</keyword>
<dbReference type="AlphaFoldDB" id="A0A2S7U0V0"/>
<dbReference type="PANTHER" id="PTHR10412">
    <property type="entry name" value="MANNOSYL-OLIGOSACCHARIDE GLUCOSIDASE"/>
    <property type="match status" value="1"/>
</dbReference>
<dbReference type="Proteomes" id="UP000239907">
    <property type="component" value="Unassembled WGS sequence"/>
</dbReference>
<name>A0A2S7U0V0_9BACT</name>
<dbReference type="GO" id="GO:0006487">
    <property type="term" value="P:protein N-linked glycosylation"/>
    <property type="evidence" value="ECO:0007669"/>
    <property type="project" value="TreeGrafter"/>
</dbReference>
<evidence type="ECO:0000256" key="2">
    <source>
        <dbReference type="ARBA" id="ARBA00022801"/>
    </source>
</evidence>
<sequence length="903" mass="105112">MITITERENNTPERIRLAEEASLEKNWKRWGPYLAERQWGTVREDYSESGDAWNYFTHDQARSRAYRWGEDGLLGWCDRKSRINFAPVLWNGKDPILKERLFGVSGTQGNHGEDVKECYYYLNSTPTHSFTRALYKYPMAEYPYADLVQTNEHRGPDEAEYGIEDTGVFVNGMYWDVETTVAKASPSDLCWRLRVTNNSSDEQTIHLLPSIWMRNSWGWGDDHFESEWDKPSIKLDGDRLVLEHCDMGKFHFYVDEVEESPIEWLFTENDSNLKSLFEQENKSKYLKDAFHEYLINVRKEAVNPAMTGTKAAAWVKVSVAAGETFELRCRLIAEENDTGQRFEDFDEVVGLREAEESDFYECMMPQGLSEEETRVAIQGYAGLLWSKQFYYYIVKYWLQGDNGELNATVARQEGRNKDWRHMFARDVLSMPDKWEYPWFASWDSAFHMVAFARLDPDFAKKQLLLFLREWYLHPNGQIPAYEWNFSDVNPPVHAWAVWQVYQSLESNGIEDLEWLEKAVQKLSLNFTWWVNRKDVNGNHLFSGGFLGLDNIGVFDRSQELGDGAHILQADATAWMGGFCSQMLEMCLKLAETRPAYEDMASKYFEHFVRIARAMNEESGRGLWCEDDGFYYDHLVLKNGEKIPMKVRSMVGLLTMMGVAEIDMKKVDKMPGFKKRLDWFIENRPDLAEYTTYCDKRREDKESRLLMLPLRDRFDKMLVRMLDEDEFLSEYGLRSLSKDHKENPYSIVWKGEKHEVSYVPGESTGYMFGGNSNWRGPIWFPVNYIIIASLRKYQHFYGDNFTVEFPTGSGVQLSLGDVADRINDRLVSMFLPSEGGCRPALAKLDHYCKGQEWDELVLFYEYFNGDTGQGLGASHQTGWTALVVTLLRDRARKQLAEANQEETI</sequence>
<proteinExistence type="inferred from homology"/>
<dbReference type="GO" id="GO:0004573">
    <property type="term" value="F:Glc3Man9GlcNAc2 oligosaccharide glucosidase activity"/>
    <property type="evidence" value="ECO:0007669"/>
    <property type="project" value="InterPro"/>
</dbReference>
<organism evidence="5 6">
    <name type="scientific">Rubritalea profundi</name>
    <dbReference type="NCBI Taxonomy" id="1658618"/>
    <lineage>
        <taxon>Bacteria</taxon>
        <taxon>Pseudomonadati</taxon>
        <taxon>Verrucomicrobiota</taxon>
        <taxon>Verrucomicrobiia</taxon>
        <taxon>Verrucomicrobiales</taxon>
        <taxon>Rubritaleaceae</taxon>
        <taxon>Rubritalea</taxon>
    </lineage>
</organism>
<dbReference type="Gene3D" id="1.50.10.10">
    <property type="match status" value="2"/>
</dbReference>
<dbReference type="InterPro" id="IPR004888">
    <property type="entry name" value="Glycoside_hydrolase_63"/>
</dbReference>
<dbReference type="PANTHER" id="PTHR10412:SF11">
    <property type="entry name" value="MANNOSYL-OLIGOSACCHARIDE GLUCOSIDASE"/>
    <property type="match status" value="1"/>
</dbReference>
<dbReference type="GO" id="GO:0009311">
    <property type="term" value="P:oligosaccharide metabolic process"/>
    <property type="evidence" value="ECO:0007669"/>
    <property type="project" value="InterPro"/>
</dbReference>
<dbReference type="InterPro" id="IPR054491">
    <property type="entry name" value="MGH1-like_GH"/>
</dbReference>
<keyword evidence="3" id="KW-0326">Glycosidase</keyword>
<accession>A0A2S7U0V0</accession>
<evidence type="ECO:0000256" key="1">
    <source>
        <dbReference type="ARBA" id="ARBA00010833"/>
    </source>
</evidence>
<evidence type="ECO:0000313" key="5">
    <source>
        <dbReference type="EMBL" id="PQJ28625.1"/>
    </source>
</evidence>